<dbReference type="PANTHER" id="PTHR47959:SF21">
    <property type="entry name" value="DEAD-BOX HELICASE 56"/>
    <property type="match status" value="1"/>
</dbReference>
<sequence>FALCQSTSVVVLAPTKELCSQVASNIKCLCKYAAKSISSVDISTGHDIDQIKPLILENPDIIIGTPSRLMKVLRSGILSLKDLRCIVVDEADLIFTFGYEAEIRDLRSYLPPKIQAILMSATLDDTSKVIRRYLVKNADWVRVELPDEAFLPGDSQLTQYIIRLRLFLEEFGIRAALLNSELPVKSRSHVIDQFNRGLYDYLLATDESQADYSTSNNEGGKKSLKKSRCRDVEYGVSRGIDFQLVSNVINFDFPPTPILYVHRVGRTARADQMGTALSFVSKLEESRLADVEALLNPAGAAAAVKSGVASEKKDFASSIFRPYQFRLSEVDGFRYRAADVMRHITRKVVREARLKEIKLELLNSERLKGYFQDHIPDLEALRHDKPLKHVAQPHLKDVPDYLGKVPNIAVCGYNNILSYSIYQTKLDGVSCLESSA</sequence>
<evidence type="ECO:0000256" key="1">
    <source>
        <dbReference type="ARBA" id="ARBA00012552"/>
    </source>
</evidence>
<evidence type="ECO:0000256" key="2">
    <source>
        <dbReference type="ARBA" id="ARBA00022741"/>
    </source>
</evidence>
<dbReference type="GO" id="GO:0003724">
    <property type="term" value="F:RNA helicase activity"/>
    <property type="evidence" value="ECO:0007669"/>
    <property type="project" value="UniProtKB-EC"/>
</dbReference>
<keyword evidence="2" id="KW-0547">Nucleotide-binding</keyword>
<dbReference type="Pfam" id="PF00270">
    <property type="entry name" value="DEAD"/>
    <property type="match status" value="1"/>
</dbReference>
<dbReference type="SMART" id="SM00487">
    <property type="entry name" value="DEXDc"/>
    <property type="match status" value="1"/>
</dbReference>
<dbReference type="GO" id="GO:0005524">
    <property type="term" value="F:ATP binding"/>
    <property type="evidence" value="ECO:0007669"/>
    <property type="project" value="UniProtKB-KW"/>
</dbReference>
<dbReference type="InterPro" id="IPR014001">
    <property type="entry name" value="Helicase_ATP-bd"/>
</dbReference>
<evidence type="ECO:0000259" key="9">
    <source>
        <dbReference type="PROSITE" id="PS51192"/>
    </source>
</evidence>
<evidence type="ECO:0000313" key="11">
    <source>
        <dbReference type="EMBL" id="RTG80230.1"/>
    </source>
</evidence>
<keyword evidence="6" id="KW-0694">RNA-binding</keyword>
<dbReference type="PROSITE" id="PS51194">
    <property type="entry name" value="HELICASE_CTER"/>
    <property type="match status" value="1"/>
</dbReference>
<dbReference type="AlphaFoldDB" id="A0A430PXQ6"/>
<dbReference type="STRING" id="6184.A0A430PXQ6"/>
<evidence type="ECO:0000256" key="4">
    <source>
        <dbReference type="ARBA" id="ARBA00022806"/>
    </source>
</evidence>
<name>A0A430PXQ6_SCHBO</name>
<dbReference type="GO" id="GO:0005829">
    <property type="term" value="C:cytosol"/>
    <property type="evidence" value="ECO:0007669"/>
    <property type="project" value="TreeGrafter"/>
</dbReference>
<protein>
    <recommendedName>
        <fullName evidence="1">RNA helicase</fullName>
        <ecNumber evidence="1">3.6.4.13</ecNumber>
    </recommendedName>
</protein>
<dbReference type="Proteomes" id="UP000290809">
    <property type="component" value="Unassembled WGS sequence"/>
</dbReference>
<organism evidence="11 12">
    <name type="scientific">Schistosoma bovis</name>
    <name type="common">Blood fluke</name>
    <dbReference type="NCBI Taxonomy" id="6184"/>
    <lineage>
        <taxon>Eukaryota</taxon>
        <taxon>Metazoa</taxon>
        <taxon>Spiralia</taxon>
        <taxon>Lophotrochozoa</taxon>
        <taxon>Platyhelminthes</taxon>
        <taxon>Trematoda</taxon>
        <taxon>Digenea</taxon>
        <taxon>Strigeidida</taxon>
        <taxon>Schistosomatoidea</taxon>
        <taxon>Schistosomatidae</taxon>
        <taxon>Schistosoma</taxon>
    </lineage>
</organism>
<proteinExistence type="inferred from homology"/>
<dbReference type="SMART" id="SM00490">
    <property type="entry name" value="HELICc"/>
    <property type="match status" value="1"/>
</dbReference>
<accession>A0A430PXQ6</accession>
<comment type="catalytic activity">
    <reaction evidence="8">
        <text>ATP + H2O = ADP + phosphate + H(+)</text>
        <dbReference type="Rhea" id="RHEA:13065"/>
        <dbReference type="ChEBI" id="CHEBI:15377"/>
        <dbReference type="ChEBI" id="CHEBI:15378"/>
        <dbReference type="ChEBI" id="CHEBI:30616"/>
        <dbReference type="ChEBI" id="CHEBI:43474"/>
        <dbReference type="ChEBI" id="CHEBI:456216"/>
        <dbReference type="EC" id="3.6.4.13"/>
    </reaction>
</comment>
<dbReference type="CDD" id="cd18787">
    <property type="entry name" value="SF2_C_DEAD"/>
    <property type="match status" value="1"/>
</dbReference>
<dbReference type="EC" id="3.6.4.13" evidence="1"/>
<evidence type="ECO:0000256" key="8">
    <source>
        <dbReference type="ARBA" id="ARBA00047984"/>
    </source>
</evidence>
<feature type="domain" description="Helicase ATP-binding" evidence="9">
    <location>
        <begin position="1"/>
        <end position="141"/>
    </location>
</feature>
<dbReference type="InterPro" id="IPR011545">
    <property type="entry name" value="DEAD/DEAH_box_helicase_dom"/>
</dbReference>
<gene>
    <name evidence="11" type="ORF">DC041_0010885</name>
</gene>
<dbReference type="GO" id="GO:0016787">
    <property type="term" value="F:hydrolase activity"/>
    <property type="evidence" value="ECO:0007669"/>
    <property type="project" value="UniProtKB-KW"/>
</dbReference>
<evidence type="ECO:0000256" key="7">
    <source>
        <dbReference type="ARBA" id="ARBA00038041"/>
    </source>
</evidence>
<dbReference type="GO" id="GO:0003723">
    <property type="term" value="F:RNA binding"/>
    <property type="evidence" value="ECO:0007669"/>
    <property type="project" value="UniProtKB-KW"/>
</dbReference>
<keyword evidence="5" id="KW-0067">ATP-binding</keyword>
<feature type="non-terminal residue" evidence="11">
    <location>
        <position position="1"/>
    </location>
</feature>
<feature type="domain" description="Helicase C-terminal" evidence="10">
    <location>
        <begin position="122"/>
        <end position="316"/>
    </location>
</feature>
<reference evidence="11 12" key="1">
    <citation type="journal article" date="2019" name="PLoS Pathog.">
        <title>Genome sequence of the bovine parasite Schistosoma bovis Tanzania.</title>
        <authorList>
            <person name="Oey H."/>
            <person name="Zakrzewski M."/>
            <person name="Gobert G."/>
            <person name="Gravermann K."/>
            <person name="Stoye J."/>
            <person name="Jones M."/>
            <person name="Mcmanus D."/>
            <person name="Krause L."/>
        </authorList>
    </citation>
    <scope>NUCLEOTIDE SEQUENCE [LARGE SCALE GENOMIC DNA]</scope>
    <source>
        <strain evidence="11 12">TAN1997</strain>
    </source>
</reference>
<evidence type="ECO:0000256" key="5">
    <source>
        <dbReference type="ARBA" id="ARBA00022840"/>
    </source>
</evidence>
<evidence type="ECO:0000256" key="3">
    <source>
        <dbReference type="ARBA" id="ARBA00022801"/>
    </source>
</evidence>
<dbReference type="PANTHER" id="PTHR47959">
    <property type="entry name" value="ATP-DEPENDENT RNA HELICASE RHLE-RELATED"/>
    <property type="match status" value="1"/>
</dbReference>
<keyword evidence="12" id="KW-1185">Reference proteome</keyword>
<dbReference type="SUPFAM" id="SSF52540">
    <property type="entry name" value="P-loop containing nucleoside triphosphate hydrolases"/>
    <property type="match status" value="1"/>
</dbReference>
<dbReference type="PROSITE" id="PS51192">
    <property type="entry name" value="HELICASE_ATP_BIND_1"/>
    <property type="match status" value="1"/>
</dbReference>
<evidence type="ECO:0000259" key="10">
    <source>
        <dbReference type="PROSITE" id="PS51194"/>
    </source>
</evidence>
<comment type="caution">
    <text evidence="11">The sequence shown here is derived from an EMBL/GenBank/DDBJ whole genome shotgun (WGS) entry which is preliminary data.</text>
</comment>
<dbReference type="InterPro" id="IPR050079">
    <property type="entry name" value="DEAD_box_RNA_helicase"/>
</dbReference>
<comment type="similarity">
    <text evidence="7">Belongs to the DEAD box helicase family. DDX56/DBP9 subfamily.</text>
</comment>
<dbReference type="InterPro" id="IPR027417">
    <property type="entry name" value="P-loop_NTPase"/>
</dbReference>
<dbReference type="Gene3D" id="3.40.50.300">
    <property type="entry name" value="P-loop containing nucleotide triphosphate hydrolases"/>
    <property type="match status" value="2"/>
</dbReference>
<keyword evidence="4 11" id="KW-0347">Helicase</keyword>
<evidence type="ECO:0000256" key="6">
    <source>
        <dbReference type="ARBA" id="ARBA00022884"/>
    </source>
</evidence>
<evidence type="ECO:0000313" key="12">
    <source>
        <dbReference type="Proteomes" id="UP000290809"/>
    </source>
</evidence>
<dbReference type="EMBL" id="QMKO01004356">
    <property type="protein sequence ID" value="RTG80230.1"/>
    <property type="molecule type" value="Genomic_DNA"/>
</dbReference>
<dbReference type="Pfam" id="PF00271">
    <property type="entry name" value="Helicase_C"/>
    <property type="match status" value="1"/>
</dbReference>
<keyword evidence="3" id="KW-0378">Hydrolase</keyword>
<dbReference type="InterPro" id="IPR001650">
    <property type="entry name" value="Helicase_C-like"/>
</dbReference>